<evidence type="ECO:0000313" key="2">
    <source>
        <dbReference type="Proteomes" id="UP000887458"/>
    </source>
</evidence>
<sequence>MAINTLNGLCMLYKEIVPPNTIIVPFQCHIISVVDVIKNIGIDNRCYKKNRRRNERKLVKKLRNTNGK</sequence>
<name>A0ABQ8JSQ0_DERPT</name>
<reference evidence="1 2" key="2">
    <citation type="journal article" date="2022" name="Mol. Biol. Evol.">
        <title>Comparative Genomics Reveals Insights into the Divergent Evolution of Astigmatic Mites and Household Pest Adaptations.</title>
        <authorList>
            <person name="Xiong Q."/>
            <person name="Wan A.T."/>
            <person name="Liu X."/>
            <person name="Fung C.S."/>
            <person name="Xiao X."/>
            <person name="Malainual N."/>
            <person name="Hou J."/>
            <person name="Wang L."/>
            <person name="Wang M."/>
            <person name="Yang K.Y."/>
            <person name="Cui Y."/>
            <person name="Leung E.L."/>
            <person name="Nong W."/>
            <person name="Shin S.K."/>
            <person name="Au S.W."/>
            <person name="Jeong K.Y."/>
            <person name="Chew F.T."/>
            <person name="Hui J.H."/>
            <person name="Leung T.F."/>
            <person name="Tungtrongchitr A."/>
            <person name="Zhong N."/>
            <person name="Liu Z."/>
            <person name="Tsui S.K."/>
        </authorList>
    </citation>
    <scope>NUCLEOTIDE SEQUENCE [LARGE SCALE GENOMIC DNA]</scope>
    <source>
        <strain evidence="1">Derp</strain>
    </source>
</reference>
<evidence type="ECO:0000313" key="1">
    <source>
        <dbReference type="EMBL" id="KAH9425418.1"/>
    </source>
</evidence>
<keyword evidence="2" id="KW-1185">Reference proteome</keyword>
<accession>A0ABQ8JSQ0</accession>
<dbReference type="EMBL" id="NJHN03000018">
    <property type="protein sequence ID" value="KAH9425418.1"/>
    <property type="molecule type" value="Genomic_DNA"/>
</dbReference>
<organism evidence="1 2">
    <name type="scientific">Dermatophagoides pteronyssinus</name>
    <name type="common">European house dust mite</name>
    <dbReference type="NCBI Taxonomy" id="6956"/>
    <lineage>
        <taxon>Eukaryota</taxon>
        <taxon>Metazoa</taxon>
        <taxon>Ecdysozoa</taxon>
        <taxon>Arthropoda</taxon>
        <taxon>Chelicerata</taxon>
        <taxon>Arachnida</taxon>
        <taxon>Acari</taxon>
        <taxon>Acariformes</taxon>
        <taxon>Sarcoptiformes</taxon>
        <taxon>Astigmata</taxon>
        <taxon>Psoroptidia</taxon>
        <taxon>Analgoidea</taxon>
        <taxon>Pyroglyphidae</taxon>
        <taxon>Dermatophagoidinae</taxon>
        <taxon>Dermatophagoides</taxon>
    </lineage>
</organism>
<proteinExistence type="predicted"/>
<dbReference type="Proteomes" id="UP000887458">
    <property type="component" value="Unassembled WGS sequence"/>
</dbReference>
<protein>
    <submittedName>
        <fullName evidence="1">Uncharacterized protein</fullName>
    </submittedName>
</protein>
<comment type="caution">
    <text evidence="1">The sequence shown here is derived from an EMBL/GenBank/DDBJ whole genome shotgun (WGS) entry which is preliminary data.</text>
</comment>
<gene>
    <name evidence="1" type="ORF">DERP_006026</name>
</gene>
<reference evidence="1 2" key="1">
    <citation type="journal article" date="2018" name="J. Allergy Clin. Immunol.">
        <title>High-quality assembly of Dermatophagoides pteronyssinus genome and transcriptome reveals a wide range of novel allergens.</title>
        <authorList>
            <person name="Liu X.Y."/>
            <person name="Yang K.Y."/>
            <person name="Wang M.Q."/>
            <person name="Kwok J.S."/>
            <person name="Zeng X."/>
            <person name="Yang Z."/>
            <person name="Xiao X.J."/>
            <person name="Lau C.P."/>
            <person name="Li Y."/>
            <person name="Huang Z.M."/>
            <person name="Ba J.G."/>
            <person name="Yim A.K."/>
            <person name="Ouyang C.Y."/>
            <person name="Ngai S.M."/>
            <person name="Chan T.F."/>
            <person name="Leung E.L."/>
            <person name="Liu L."/>
            <person name="Liu Z.G."/>
            <person name="Tsui S.K."/>
        </authorList>
    </citation>
    <scope>NUCLEOTIDE SEQUENCE [LARGE SCALE GENOMIC DNA]</scope>
    <source>
        <strain evidence="1">Derp</strain>
    </source>
</reference>